<dbReference type="PANTHER" id="PTHR44757">
    <property type="entry name" value="DIGUANYLATE CYCLASE DGCP"/>
    <property type="match status" value="1"/>
</dbReference>
<dbReference type="InterPro" id="IPR035919">
    <property type="entry name" value="EAL_sf"/>
</dbReference>
<evidence type="ECO:0000256" key="1">
    <source>
        <dbReference type="SAM" id="Phobius"/>
    </source>
</evidence>
<dbReference type="InterPro" id="IPR043128">
    <property type="entry name" value="Rev_trsase/Diguanyl_cyclase"/>
</dbReference>
<proteinExistence type="predicted"/>
<dbReference type="InterPro" id="IPR029787">
    <property type="entry name" value="Nucleotide_cyclase"/>
</dbReference>
<sequence>MLNTLKGRLYLLAFLIVAPCYVFIYLSFDYSRSIVKDELLQVAEVISSQAADNQEALIESTQRFLISLASLPQLQQPDSTACRHFVTELTKLDERYVNIGVPNALGILTCNGMPLLKPVDVSDRDYIREALDKQRFSTSGVQIDRAVGRPTINFAYPVRHFEDENTVVGAAVVVISLDWWNKLLDKTSLPKQSVAYILDANGNAIVGYPLSAVLDLPTKINQVWRGEDGVGRVFTEHKVLDSEGNLQLTFLMGIGVDDALAAVDRHYTLIISVFSLMVAFVLILFRLFFINSISGPLSTLSELAFRLGRNENVLASPLTGVQEMDDLQDTFIEMAALKRQAEQRIIQQTQTDGLTGIPNRDAFNRQLAESLSHLDAGDHKLGIILLDLDNFKELNDTRGHEAGDDVLKVMATRLIEHCPTAKCISRLGGDEFVFLFAGDDAEETRLLEVCEEIRGLVKQPIDVSPSYGEMIVTSSIGIAVYPDDGENIRELMGAADQAMYHAKKCGRDSVRRFSWSLKDALVQRIELIKDLRHAISNQEFYLVYQPIIDSKGSVVKFEALIRWQHPEKGLIPPDQFIQFAEESGQIIEIGNWVISEAKKALIDIRRVYGDDVQVSVNVSPIQLSNQQGGICVFLESLLTDPDGLKDAQQKNGLVVEITEHLLMNLDENTRKALLDFREKGIQVALDDFGTGHSSLAYVMNHDIDYLKIDKSFVQKLDDESSALSLCEAIILMAHKLGVLVIAEGVETQHQVDLLLGYGCDYLQGFYFSRPISLEQALTYQQNKVI</sequence>
<evidence type="ECO:0000313" key="4">
    <source>
        <dbReference type="EMBL" id="MBJ7536188.1"/>
    </source>
</evidence>
<dbReference type="InterPro" id="IPR000160">
    <property type="entry name" value="GGDEF_dom"/>
</dbReference>
<dbReference type="CDD" id="cd01949">
    <property type="entry name" value="GGDEF"/>
    <property type="match status" value="1"/>
</dbReference>
<comment type="caution">
    <text evidence="4">The sequence shown here is derived from an EMBL/GenBank/DDBJ whole genome shotgun (WGS) entry which is preliminary data.</text>
</comment>
<dbReference type="InterPro" id="IPR052155">
    <property type="entry name" value="Biofilm_reg_signaling"/>
</dbReference>
<dbReference type="Gene3D" id="3.30.450.20">
    <property type="entry name" value="PAS domain"/>
    <property type="match status" value="1"/>
</dbReference>
<dbReference type="Pfam" id="PF00990">
    <property type="entry name" value="GGDEF"/>
    <property type="match status" value="1"/>
</dbReference>
<protein>
    <submittedName>
        <fullName evidence="4">EAL domain-containing protein</fullName>
    </submittedName>
</protein>
<name>A0A934JKS1_9GAMM</name>
<dbReference type="PROSITE" id="PS50883">
    <property type="entry name" value="EAL"/>
    <property type="match status" value="1"/>
</dbReference>
<evidence type="ECO:0000259" key="3">
    <source>
        <dbReference type="PROSITE" id="PS50887"/>
    </source>
</evidence>
<dbReference type="SUPFAM" id="SSF141868">
    <property type="entry name" value="EAL domain-like"/>
    <property type="match status" value="1"/>
</dbReference>
<dbReference type="NCBIfam" id="TIGR00254">
    <property type="entry name" value="GGDEF"/>
    <property type="match status" value="1"/>
</dbReference>
<reference evidence="4" key="1">
    <citation type="submission" date="2020-12" db="EMBL/GenBank/DDBJ databases">
        <title>Marinomonas arctica sp. nov., a psychrotolerant bacterium isolated from the Arctic.</title>
        <authorList>
            <person name="Zhang Y."/>
        </authorList>
    </citation>
    <scope>NUCLEOTIDE SEQUENCE</scope>
    <source>
        <strain evidence="4">C1424</strain>
    </source>
</reference>
<keyword evidence="5" id="KW-1185">Reference proteome</keyword>
<dbReference type="SUPFAM" id="SSF55073">
    <property type="entry name" value="Nucleotide cyclase"/>
    <property type="match status" value="1"/>
</dbReference>
<gene>
    <name evidence="4" type="ORF">I8J31_00695</name>
</gene>
<keyword evidence="1" id="KW-0812">Transmembrane</keyword>
<dbReference type="Gene3D" id="3.30.70.270">
    <property type="match status" value="1"/>
</dbReference>
<dbReference type="AlphaFoldDB" id="A0A934JKS1"/>
<dbReference type="CDD" id="cd12914">
    <property type="entry name" value="PDC1_DGC_like"/>
    <property type="match status" value="1"/>
</dbReference>
<organism evidence="4 5">
    <name type="scientific">Marinomonas transparens</name>
    <dbReference type="NCBI Taxonomy" id="2795388"/>
    <lineage>
        <taxon>Bacteria</taxon>
        <taxon>Pseudomonadati</taxon>
        <taxon>Pseudomonadota</taxon>
        <taxon>Gammaproteobacteria</taxon>
        <taxon>Oceanospirillales</taxon>
        <taxon>Oceanospirillaceae</taxon>
        <taxon>Marinomonas</taxon>
    </lineage>
</organism>
<dbReference type="InterPro" id="IPR001633">
    <property type="entry name" value="EAL_dom"/>
</dbReference>
<accession>A0A934JKS1</accession>
<evidence type="ECO:0000259" key="2">
    <source>
        <dbReference type="PROSITE" id="PS50883"/>
    </source>
</evidence>
<dbReference type="Proteomes" id="UP000628710">
    <property type="component" value="Unassembled WGS sequence"/>
</dbReference>
<dbReference type="SMART" id="SM00052">
    <property type="entry name" value="EAL"/>
    <property type="match status" value="1"/>
</dbReference>
<dbReference type="Gene3D" id="3.20.20.450">
    <property type="entry name" value="EAL domain"/>
    <property type="match status" value="1"/>
</dbReference>
<dbReference type="CDD" id="cd01948">
    <property type="entry name" value="EAL"/>
    <property type="match status" value="1"/>
</dbReference>
<keyword evidence="1" id="KW-0472">Membrane</keyword>
<dbReference type="PROSITE" id="PS50887">
    <property type="entry name" value="GGDEF"/>
    <property type="match status" value="1"/>
</dbReference>
<dbReference type="EMBL" id="JAEMNX010000001">
    <property type="protein sequence ID" value="MBJ7536188.1"/>
    <property type="molecule type" value="Genomic_DNA"/>
</dbReference>
<dbReference type="SMART" id="SM00267">
    <property type="entry name" value="GGDEF"/>
    <property type="match status" value="1"/>
</dbReference>
<dbReference type="PANTHER" id="PTHR44757:SF2">
    <property type="entry name" value="BIOFILM ARCHITECTURE MAINTENANCE PROTEIN MBAA"/>
    <property type="match status" value="1"/>
</dbReference>
<feature type="domain" description="GGDEF" evidence="3">
    <location>
        <begin position="379"/>
        <end position="515"/>
    </location>
</feature>
<dbReference type="Pfam" id="PF00563">
    <property type="entry name" value="EAL"/>
    <property type="match status" value="1"/>
</dbReference>
<feature type="transmembrane region" description="Helical" evidence="1">
    <location>
        <begin position="9"/>
        <end position="28"/>
    </location>
</feature>
<dbReference type="RefSeq" id="WP_199466263.1">
    <property type="nucleotide sequence ID" value="NZ_JAEMNX010000001.1"/>
</dbReference>
<keyword evidence="1" id="KW-1133">Transmembrane helix</keyword>
<feature type="domain" description="EAL" evidence="2">
    <location>
        <begin position="524"/>
        <end position="784"/>
    </location>
</feature>
<feature type="transmembrane region" description="Helical" evidence="1">
    <location>
        <begin position="267"/>
        <end position="289"/>
    </location>
</feature>
<evidence type="ECO:0000313" key="5">
    <source>
        <dbReference type="Proteomes" id="UP000628710"/>
    </source>
</evidence>